<dbReference type="EMBL" id="JBHTKN010000011">
    <property type="protein sequence ID" value="MFD1043462.1"/>
    <property type="molecule type" value="Genomic_DNA"/>
</dbReference>
<dbReference type="Proteomes" id="UP001597033">
    <property type="component" value="Unassembled WGS sequence"/>
</dbReference>
<protein>
    <recommendedName>
        <fullName evidence="4">RepB family plasmid replication initiator protein</fullName>
    </recommendedName>
</protein>
<proteinExistence type="predicted"/>
<evidence type="ECO:0000313" key="3">
    <source>
        <dbReference type="Proteomes" id="UP001597033"/>
    </source>
</evidence>
<keyword evidence="3" id="KW-1185">Reference proteome</keyword>
<evidence type="ECO:0000256" key="1">
    <source>
        <dbReference type="SAM" id="MobiDB-lite"/>
    </source>
</evidence>
<feature type="region of interest" description="Disordered" evidence="1">
    <location>
        <begin position="289"/>
        <end position="318"/>
    </location>
</feature>
<sequence>MKTAKTFTQSPVKVPIGQEPSADEPALYTQIPVSVLRCALFGVSDKGDDVADFTKVTVDRRLTGAEIRYKGPHLNQDHLKLWQACLFLAQETVGLNGDKFAISNTADLLRLSGRSTGDSRQYNRVWELLKDLVSAKVEISTSRTSYFGSLILEVAKDKPSGRIDIHMSGTLKQFMSNETLSNDMLRLAGLGKDQLASWLHNYYASQKEPPKLSISEIKSLSGSQLKLPQLRQRVKKAMAKLKCGSRPLITDFKLDETFDTLHVTKNPTTVDMRAADAVAAAAFEKRKAADAMRRERDKTGSRFKTQGEVNRPSANVVL</sequence>
<comment type="caution">
    <text evidence="2">The sequence shown here is derived from an EMBL/GenBank/DDBJ whole genome shotgun (WGS) entry which is preliminary data.</text>
</comment>
<evidence type="ECO:0000313" key="2">
    <source>
        <dbReference type="EMBL" id="MFD1043462.1"/>
    </source>
</evidence>
<reference evidence="3" key="1">
    <citation type="journal article" date="2019" name="Int. J. Syst. Evol. Microbiol.">
        <title>The Global Catalogue of Microorganisms (GCM) 10K type strain sequencing project: providing services to taxonomists for standard genome sequencing and annotation.</title>
        <authorList>
            <consortium name="The Broad Institute Genomics Platform"/>
            <consortium name="The Broad Institute Genome Sequencing Center for Infectious Disease"/>
            <person name="Wu L."/>
            <person name="Ma J."/>
        </authorList>
    </citation>
    <scope>NUCLEOTIDE SEQUENCE [LARGE SCALE GENOMIC DNA]</scope>
    <source>
        <strain evidence="3">CCUG 55854</strain>
    </source>
</reference>
<gene>
    <name evidence="2" type="ORF">ACFQ2N_14005</name>
</gene>
<name>A0ABW3M0M3_9GAMM</name>
<feature type="compositionally biased region" description="Basic and acidic residues" evidence="1">
    <location>
        <begin position="289"/>
        <end position="300"/>
    </location>
</feature>
<evidence type="ECO:0008006" key="4">
    <source>
        <dbReference type="Google" id="ProtNLM"/>
    </source>
</evidence>
<organism evidence="2 3">
    <name type="scientific">Pseudoxanthomonas kaohsiungensis</name>
    <dbReference type="NCBI Taxonomy" id="283923"/>
    <lineage>
        <taxon>Bacteria</taxon>
        <taxon>Pseudomonadati</taxon>
        <taxon>Pseudomonadota</taxon>
        <taxon>Gammaproteobacteria</taxon>
        <taxon>Lysobacterales</taxon>
        <taxon>Lysobacteraceae</taxon>
        <taxon>Pseudoxanthomonas</taxon>
    </lineage>
</organism>
<accession>A0ABW3M0M3</accession>
<dbReference type="RefSeq" id="WP_162378040.1">
    <property type="nucleotide sequence ID" value="NZ_JBHTKN010000011.1"/>
</dbReference>